<dbReference type="Proteomes" id="UP000005850">
    <property type="component" value="Chromosome"/>
</dbReference>
<sequence>MIRKLTEADYEAFMELVSQESSLNLFLIGDVENFGFSTPFQELWGEWSASDQTKLSAVLLRYYHSYVFYALDRFDLEGFSEIILADKKLEVLSGKQDSLQAFASHLPKHEIKTTYFAELEDDSRLSQDDIKGFEVKKATVHDVVKIVSLRDQIQEFGRSADAEEALKHTLESGTGRTYYVEVNTETVACVSTTAECSMAAMIVGVCTHPLHRKRGYASACMVALCRDVLAEGRSLCLCYDNPAAGAIYKRLGFQDIGMWTMYQIKREESFSLK</sequence>
<keyword evidence="3" id="KW-1185">Reference proteome</keyword>
<reference evidence="2 3" key="1">
    <citation type="journal article" date="2011" name="J. Bacteriol.">
        <title>Genome sequence of Brevibacillus laterosporus LMG 15441, a pathogen of invertebrates.</title>
        <authorList>
            <person name="Djukic M."/>
            <person name="Poehlein A."/>
            <person name="Thurmer A."/>
            <person name="Daniel R."/>
        </authorList>
    </citation>
    <scope>NUCLEOTIDE SEQUENCE [LARGE SCALE GENOMIC DNA]</scope>
    <source>
        <strain evidence="2 3">LMG 15441</strain>
    </source>
</reference>
<feature type="domain" description="N-acetyltransferase" evidence="1">
    <location>
        <begin position="133"/>
        <end position="273"/>
    </location>
</feature>
<dbReference type="AlphaFoldDB" id="A0A075R0U7"/>
<dbReference type="InterPro" id="IPR016181">
    <property type="entry name" value="Acyl_CoA_acyltransferase"/>
</dbReference>
<evidence type="ECO:0000313" key="3">
    <source>
        <dbReference type="Proteomes" id="UP000005850"/>
    </source>
</evidence>
<dbReference type="KEGG" id="blr:BRLA_c011690"/>
<protein>
    <submittedName>
        <fullName evidence="2">Putative acetyltransferase</fullName>
    </submittedName>
</protein>
<accession>A0A075R0U7</accession>
<evidence type="ECO:0000313" key="2">
    <source>
        <dbReference type="EMBL" id="AIG25509.1"/>
    </source>
</evidence>
<name>A0A075R0U7_BRELA</name>
<dbReference type="GO" id="GO:0016747">
    <property type="term" value="F:acyltransferase activity, transferring groups other than amino-acyl groups"/>
    <property type="evidence" value="ECO:0007669"/>
    <property type="project" value="InterPro"/>
</dbReference>
<dbReference type="InterPro" id="IPR027365">
    <property type="entry name" value="GNAT_acetyltra_YdfB-like"/>
</dbReference>
<dbReference type="Pfam" id="PF12746">
    <property type="entry name" value="GNAT_acetyltran"/>
    <property type="match status" value="1"/>
</dbReference>
<keyword evidence="2" id="KW-0808">Transferase</keyword>
<dbReference type="RefSeq" id="WP_003334945.1">
    <property type="nucleotide sequence ID" value="NZ_CP007806.1"/>
</dbReference>
<gene>
    <name evidence="2" type="ORF">BRLA_c011690</name>
</gene>
<dbReference type="eggNOG" id="COG3393">
    <property type="taxonomic scope" value="Bacteria"/>
</dbReference>
<dbReference type="EMBL" id="CP007806">
    <property type="protein sequence ID" value="AIG25509.1"/>
    <property type="molecule type" value="Genomic_DNA"/>
</dbReference>
<evidence type="ECO:0000259" key="1">
    <source>
        <dbReference type="PROSITE" id="PS51186"/>
    </source>
</evidence>
<dbReference type="Gene3D" id="3.40.630.30">
    <property type="match status" value="1"/>
</dbReference>
<dbReference type="HOGENOM" id="CLU_087533_0_0_9"/>
<dbReference type="SUPFAM" id="SSF55729">
    <property type="entry name" value="Acyl-CoA N-acyltransferases (Nat)"/>
    <property type="match status" value="1"/>
</dbReference>
<dbReference type="STRING" id="1042163.BRLA_c011690"/>
<dbReference type="InterPro" id="IPR000182">
    <property type="entry name" value="GNAT_dom"/>
</dbReference>
<organism evidence="2 3">
    <name type="scientific">Brevibacillus laterosporus LMG 15441</name>
    <dbReference type="NCBI Taxonomy" id="1042163"/>
    <lineage>
        <taxon>Bacteria</taxon>
        <taxon>Bacillati</taxon>
        <taxon>Bacillota</taxon>
        <taxon>Bacilli</taxon>
        <taxon>Bacillales</taxon>
        <taxon>Paenibacillaceae</taxon>
        <taxon>Brevibacillus</taxon>
    </lineage>
</organism>
<dbReference type="PROSITE" id="PS51186">
    <property type="entry name" value="GNAT"/>
    <property type="match status" value="1"/>
</dbReference>
<proteinExistence type="predicted"/>